<organism evidence="4 5">
    <name type="scientific">Bacillus mycoides</name>
    <dbReference type="NCBI Taxonomy" id="1405"/>
    <lineage>
        <taxon>Bacteria</taxon>
        <taxon>Bacillati</taxon>
        <taxon>Bacillota</taxon>
        <taxon>Bacilli</taxon>
        <taxon>Bacillales</taxon>
        <taxon>Bacillaceae</taxon>
        <taxon>Bacillus</taxon>
        <taxon>Bacillus cereus group</taxon>
    </lineage>
</organism>
<dbReference type="Pfam" id="PF08401">
    <property type="entry name" value="ArdcN"/>
    <property type="match status" value="1"/>
</dbReference>
<evidence type="ECO:0000313" key="5">
    <source>
        <dbReference type="Proteomes" id="UP000192932"/>
    </source>
</evidence>
<evidence type="ECO:0008006" key="6">
    <source>
        <dbReference type="Google" id="ProtNLM"/>
    </source>
</evidence>
<dbReference type="AlphaFoldDB" id="A0A1W6AJL8"/>
<dbReference type="GO" id="GO:0003697">
    <property type="term" value="F:single-stranded DNA binding"/>
    <property type="evidence" value="ECO:0007669"/>
    <property type="project" value="InterPro"/>
</dbReference>
<feature type="domain" description="N-terminal" evidence="2">
    <location>
        <begin position="32"/>
        <end position="124"/>
    </location>
</feature>
<dbReference type="Gene3D" id="1.10.10.2910">
    <property type="match status" value="1"/>
</dbReference>
<evidence type="ECO:0000259" key="3">
    <source>
        <dbReference type="Pfam" id="PF18840"/>
    </source>
</evidence>
<accession>A0A1W6AJL8</accession>
<reference evidence="4 5" key="1">
    <citation type="submission" date="2017-04" db="EMBL/GenBank/DDBJ databases">
        <title>The Characteristic of a Fine Plant Growth-Promoting Rhizobacteria Bacillus mycoides Gnyt1 and its Whole Genome Sequencing Analysis.</title>
        <authorList>
            <person name="Li J.H."/>
            <person name="Yao T."/>
        </authorList>
    </citation>
    <scope>NUCLEOTIDE SEQUENCE [LARGE SCALE GENOMIC DNA]</scope>
    <source>
        <strain evidence="4 5">Gnyt1</strain>
        <plasmid evidence="5">Plasmid unnamed5</plasmid>
    </source>
</reference>
<evidence type="ECO:0000313" key="4">
    <source>
        <dbReference type="EMBL" id="ARJ25951.1"/>
    </source>
</evidence>
<dbReference type="InterPro" id="IPR041045">
    <property type="entry name" value="LPD25"/>
</dbReference>
<geneLocation type="plasmid" evidence="4 5">
    <name>unnamed5</name>
</geneLocation>
<dbReference type="Pfam" id="PF06114">
    <property type="entry name" value="Peptidase_M78"/>
    <property type="match status" value="1"/>
</dbReference>
<evidence type="ECO:0000259" key="2">
    <source>
        <dbReference type="Pfam" id="PF08401"/>
    </source>
</evidence>
<dbReference type="Pfam" id="PF18840">
    <property type="entry name" value="LPD25"/>
    <property type="match status" value="1"/>
</dbReference>
<sequence>MAKATYKKKTPEQQKAEVAALTENMDKAIEGHFLSPENLKEYLQFMAQFYQYSPNNVSLIQNQFRGASAVGSFKFWKDKGYSVQKGEKGIKILTPCPVKGRFQDAEGNWKLLKEAKPDEKKKIKSKEFKSYPDYMKYSIGHVYDISQTNAPASDLPKIFPNRWLDGKIDNYEVFQKGLERVADHIGVKIQPCRTDLGARKGVFYPMENAIELNHRNSEVQNATTLIHELAHAKLHSGMKVFNIEKHEAEFQAEMVSYAVSAYFGLGGGDKEEKSLQYIYNWTKDQTLDNKEKLLKEVRAASVEFIEIIEKELVKAKEIETEHINDQTGNKVYLVRYEGIDNARIEEMGKEQFVNWSITNEFAPEMFKDKPDLLIKRFNGKNKEKFFAINEEDWPTTKNNAKRPLMLVKWSEHHQLSGNSAIPFGQGNELILKLEKEVHLDKMAGREGLDYYKTRYKILVPQENKVSIINPELYEIGDYFHCGPMEQIVKDQEQYGIQYLTDVERSILLDEIVYQKENSKVALKEDSKEVHLKRKKQDLELAR</sequence>
<dbReference type="RefSeq" id="WP_085313635.1">
    <property type="nucleotide sequence ID" value="NZ_CP020748.1"/>
</dbReference>
<evidence type="ECO:0000259" key="1">
    <source>
        <dbReference type="Pfam" id="PF06114"/>
    </source>
</evidence>
<feature type="domain" description="Large polyvalent protein associated" evidence="3">
    <location>
        <begin position="399"/>
        <end position="494"/>
    </location>
</feature>
<proteinExistence type="predicted"/>
<protein>
    <recommendedName>
        <fullName evidence="6">ImmA/IrrE family metallo-endopeptidase</fullName>
    </recommendedName>
</protein>
<dbReference type="InterPro" id="IPR013610">
    <property type="entry name" value="ArdC_N"/>
</dbReference>
<gene>
    <name evidence="4" type="ORF">B7492_33510</name>
</gene>
<feature type="domain" description="IrrE N-terminal-like" evidence="1">
    <location>
        <begin position="183"/>
        <end position="258"/>
    </location>
</feature>
<dbReference type="EMBL" id="CP020748">
    <property type="protein sequence ID" value="ARJ25951.1"/>
    <property type="molecule type" value="Genomic_DNA"/>
</dbReference>
<dbReference type="Proteomes" id="UP000192932">
    <property type="component" value="Plasmid unnamed5"/>
</dbReference>
<name>A0A1W6AJL8_BACMY</name>
<keyword evidence="4" id="KW-0614">Plasmid</keyword>
<dbReference type="InterPro" id="IPR010359">
    <property type="entry name" value="IrrE_HExxH"/>
</dbReference>